<evidence type="ECO:0000256" key="9">
    <source>
        <dbReference type="SAM" id="MobiDB-lite"/>
    </source>
</evidence>
<protein>
    <submittedName>
        <fullName evidence="13">Interleukin 2 receptor, beta</fullName>
    </submittedName>
</protein>
<evidence type="ECO:0000256" key="11">
    <source>
        <dbReference type="SAM" id="SignalP"/>
    </source>
</evidence>
<dbReference type="InParanoid" id="A0A3Q3RS00"/>
<evidence type="ECO:0000313" key="14">
    <source>
        <dbReference type="Proteomes" id="UP000261640"/>
    </source>
</evidence>
<dbReference type="GO" id="GO:0009897">
    <property type="term" value="C:external side of plasma membrane"/>
    <property type="evidence" value="ECO:0007669"/>
    <property type="project" value="TreeGrafter"/>
</dbReference>
<dbReference type="InterPro" id="IPR013783">
    <property type="entry name" value="Ig-like_fold"/>
</dbReference>
<keyword evidence="8" id="KW-0325">Glycoprotein</keyword>
<keyword evidence="2 10" id="KW-0812">Transmembrane</keyword>
<dbReference type="GeneID" id="113140813"/>
<proteinExistence type="predicted"/>
<evidence type="ECO:0000256" key="1">
    <source>
        <dbReference type="ARBA" id="ARBA00004479"/>
    </source>
</evidence>
<dbReference type="PROSITE" id="PS50853">
    <property type="entry name" value="FN3"/>
    <property type="match status" value="1"/>
</dbReference>
<name>A0A3Q3RS00_9TELE</name>
<keyword evidence="3 11" id="KW-0732">Signal</keyword>
<accession>A0A3Q3RS00</accession>
<dbReference type="Proteomes" id="UP000261640">
    <property type="component" value="Unplaced"/>
</dbReference>
<organism evidence="13 14">
    <name type="scientific">Mastacembelus armatus</name>
    <name type="common">zig-zag eel</name>
    <dbReference type="NCBI Taxonomy" id="205130"/>
    <lineage>
        <taxon>Eukaryota</taxon>
        <taxon>Metazoa</taxon>
        <taxon>Chordata</taxon>
        <taxon>Craniata</taxon>
        <taxon>Vertebrata</taxon>
        <taxon>Euteleostomi</taxon>
        <taxon>Actinopterygii</taxon>
        <taxon>Neopterygii</taxon>
        <taxon>Teleostei</taxon>
        <taxon>Neoteleostei</taxon>
        <taxon>Acanthomorphata</taxon>
        <taxon>Anabantaria</taxon>
        <taxon>Synbranchiformes</taxon>
        <taxon>Mastacembelidae</taxon>
        <taxon>Mastacembelus</taxon>
    </lineage>
</organism>
<reference evidence="13" key="2">
    <citation type="submission" date="2025-09" db="UniProtKB">
        <authorList>
            <consortium name="Ensembl"/>
        </authorList>
    </citation>
    <scope>IDENTIFICATION</scope>
</reference>
<evidence type="ECO:0000256" key="8">
    <source>
        <dbReference type="ARBA" id="ARBA00023180"/>
    </source>
</evidence>
<feature type="region of interest" description="Disordered" evidence="9">
    <location>
        <begin position="425"/>
        <end position="466"/>
    </location>
</feature>
<dbReference type="CTD" id="3560"/>
<dbReference type="OrthoDB" id="9419853at2759"/>
<dbReference type="Ensembl" id="ENSMAMT00000008598.2">
    <property type="protein sequence ID" value="ENSMAMP00000008375.1"/>
    <property type="gene ID" value="ENSMAMG00000005698.2"/>
</dbReference>
<feature type="domain" description="Fibronectin type-III" evidence="12">
    <location>
        <begin position="134"/>
        <end position="228"/>
    </location>
</feature>
<reference evidence="13" key="1">
    <citation type="submission" date="2025-08" db="UniProtKB">
        <authorList>
            <consortium name="Ensembl"/>
        </authorList>
    </citation>
    <scope>IDENTIFICATION</scope>
</reference>
<feature type="region of interest" description="Disordered" evidence="9">
    <location>
        <begin position="480"/>
        <end position="500"/>
    </location>
</feature>
<keyword evidence="14" id="KW-1185">Reference proteome</keyword>
<dbReference type="Gene3D" id="2.60.40.10">
    <property type="entry name" value="Immunoglobulins"/>
    <property type="match status" value="2"/>
</dbReference>
<dbReference type="RefSeq" id="XP_026180612.1">
    <property type="nucleotide sequence ID" value="XM_026324827.1"/>
</dbReference>
<evidence type="ECO:0000256" key="3">
    <source>
        <dbReference type="ARBA" id="ARBA00022729"/>
    </source>
</evidence>
<feature type="transmembrane region" description="Helical" evidence="10">
    <location>
        <begin position="247"/>
        <end position="266"/>
    </location>
</feature>
<evidence type="ECO:0000256" key="4">
    <source>
        <dbReference type="ARBA" id="ARBA00022989"/>
    </source>
</evidence>
<keyword evidence="6" id="KW-1015">Disulfide bond</keyword>
<dbReference type="InterPro" id="IPR036116">
    <property type="entry name" value="FN3_sf"/>
</dbReference>
<evidence type="ECO:0000256" key="7">
    <source>
        <dbReference type="ARBA" id="ARBA00023170"/>
    </source>
</evidence>
<evidence type="ECO:0000256" key="10">
    <source>
        <dbReference type="SAM" id="Phobius"/>
    </source>
</evidence>
<keyword evidence="5 10" id="KW-0472">Membrane</keyword>
<keyword evidence="4 10" id="KW-1133">Transmembrane helix</keyword>
<evidence type="ECO:0000259" key="12">
    <source>
        <dbReference type="PROSITE" id="PS50853"/>
    </source>
</evidence>
<evidence type="ECO:0000256" key="2">
    <source>
        <dbReference type="ARBA" id="ARBA00022692"/>
    </source>
</evidence>
<evidence type="ECO:0000256" key="6">
    <source>
        <dbReference type="ARBA" id="ARBA00023157"/>
    </source>
</evidence>
<dbReference type="GeneTree" id="ENSGT00510000049239"/>
<evidence type="ECO:0000256" key="5">
    <source>
        <dbReference type="ARBA" id="ARBA00023136"/>
    </source>
</evidence>
<dbReference type="STRING" id="205130.ENSMAMP00000008375"/>
<dbReference type="GO" id="GO:0004896">
    <property type="term" value="F:cytokine receptor activity"/>
    <property type="evidence" value="ECO:0007669"/>
    <property type="project" value="TreeGrafter"/>
</dbReference>
<dbReference type="SUPFAM" id="SSF49265">
    <property type="entry name" value="Fibronectin type III"/>
    <property type="match status" value="1"/>
</dbReference>
<evidence type="ECO:0000313" key="13">
    <source>
        <dbReference type="Ensembl" id="ENSMAMP00000008375.1"/>
    </source>
</evidence>
<feature type="signal peptide" evidence="11">
    <location>
        <begin position="1"/>
        <end position="23"/>
    </location>
</feature>
<feature type="compositionally biased region" description="Basic and acidic residues" evidence="9">
    <location>
        <begin position="450"/>
        <end position="465"/>
    </location>
</feature>
<feature type="chain" id="PRO_5018556526" evidence="11">
    <location>
        <begin position="24"/>
        <end position="556"/>
    </location>
</feature>
<dbReference type="AlphaFoldDB" id="A0A3Q3RS00"/>
<dbReference type="GO" id="GO:0016064">
    <property type="term" value="P:immunoglobulin mediated immune response"/>
    <property type="evidence" value="ECO:0007669"/>
    <property type="project" value="TreeGrafter"/>
</dbReference>
<dbReference type="PANTHER" id="PTHR23037">
    <property type="entry name" value="CYTOKINE RECEPTOR"/>
    <property type="match status" value="1"/>
</dbReference>
<sequence length="556" mass="60924">MAMEMLWSLHLLLVLLSAPAAQSHKGSQGLSCVNDFVSTVSCTHDSTTLAPAVDCWILGVQRTWVFNAGVRRPKLTIQSCKVKHRNSPPGCSLVFENKKFNYFDVMPNISMECNGTLLESHINYKPVDHIKMQPPGVPNISSTVNETWISWSPGSPLSNLIKSFNFQVQVKHANQSWNDARTLSTQEQKLSVASQQLKGPYKVRVRVKPYDISTVHWSNWSPAATWIGASDVPAPQDPDWFLVKRSVVMQGVVLSVGVVIIMLVLYRSWMSRGRLKGKPVPNPSQYFHTLHSIHGGNLKKWLNPLSVSESFFMAQPCDSISPVEVCENWDVVPSHSPSSSSTSALLHFRGVSSVGSDTSGVLDNSSSSSCFSNMGYFMSSSSSGSARTDPNPAYFTYQEDFHSLGNGHNLHFSLCPSLTTSATYESLKREPHSPDSGFGIGQEDKEDEKDERGLDIEEEDSDHHQSSAIVILPLQLPSRVCPPSSVPPPHPASLTQVSSDGPQVDVPVAAATGSFSAWPVACAMCRSSSMPVEEDLHMAGYLTLKELQTTFSNKSI</sequence>
<dbReference type="PANTHER" id="PTHR23037:SF22">
    <property type="entry name" value="CYTOKINE RECEPTOR COMMON SUBUNIT BETA"/>
    <property type="match status" value="1"/>
</dbReference>
<keyword evidence="7" id="KW-0675">Receptor</keyword>
<dbReference type="InterPro" id="IPR003961">
    <property type="entry name" value="FN3_dom"/>
</dbReference>
<comment type="subcellular location">
    <subcellularLocation>
        <location evidence="1">Membrane</location>
        <topology evidence="1">Single-pass type I membrane protein</topology>
    </subcellularLocation>
</comment>